<feature type="coiled-coil region" evidence="1">
    <location>
        <begin position="331"/>
        <end position="377"/>
    </location>
</feature>
<evidence type="ECO:0000313" key="3">
    <source>
        <dbReference type="EMBL" id="GMN60689.1"/>
    </source>
</evidence>
<organism evidence="3 4">
    <name type="scientific">Ficus carica</name>
    <name type="common">Common fig</name>
    <dbReference type="NCBI Taxonomy" id="3494"/>
    <lineage>
        <taxon>Eukaryota</taxon>
        <taxon>Viridiplantae</taxon>
        <taxon>Streptophyta</taxon>
        <taxon>Embryophyta</taxon>
        <taxon>Tracheophyta</taxon>
        <taxon>Spermatophyta</taxon>
        <taxon>Magnoliopsida</taxon>
        <taxon>eudicotyledons</taxon>
        <taxon>Gunneridae</taxon>
        <taxon>Pentapetalae</taxon>
        <taxon>rosids</taxon>
        <taxon>fabids</taxon>
        <taxon>Rosales</taxon>
        <taxon>Moraceae</taxon>
        <taxon>Ficeae</taxon>
        <taxon>Ficus</taxon>
    </lineage>
</organism>
<proteinExistence type="predicted"/>
<feature type="compositionally biased region" description="Polar residues" evidence="2">
    <location>
        <begin position="123"/>
        <end position="139"/>
    </location>
</feature>
<keyword evidence="1" id="KW-0175">Coiled coil</keyword>
<evidence type="ECO:0000256" key="1">
    <source>
        <dbReference type="SAM" id="Coils"/>
    </source>
</evidence>
<protein>
    <submittedName>
        <fullName evidence="3">Uncharacterized protein</fullName>
    </submittedName>
</protein>
<reference evidence="3" key="1">
    <citation type="submission" date="2023-07" db="EMBL/GenBank/DDBJ databases">
        <title>draft genome sequence of fig (Ficus carica).</title>
        <authorList>
            <person name="Takahashi T."/>
            <person name="Nishimura K."/>
        </authorList>
    </citation>
    <scope>NUCLEOTIDE SEQUENCE</scope>
</reference>
<gene>
    <name evidence="3" type="ORF">TIFTF001_029767</name>
</gene>
<feature type="compositionally biased region" description="Low complexity" evidence="2">
    <location>
        <begin position="12"/>
        <end position="21"/>
    </location>
</feature>
<feature type="compositionally biased region" description="Basic residues" evidence="2">
    <location>
        <begin position="70"/>
        <end position="80"/>
    </location>
</feature>
<feature type="region of interest" description="Disordered" evidence="2">
    <location>
        <begin position="70"/>
        <end position="168"/>
    </location>
</feature>
<dbReference type="EMBL" id="BTGU01000101">
    <property type="protein sequence ID" value="GMN60689.1"/>
    <property type="molecule type" value="Genomic_DNA"/>
</dbReference>
<feature type="compositionally biased region" description="Polar residues" evidence="2">
    <location>
        <begin position="153"/>
        <end position="168"/>
    </location>
</feature>
<evidence type="ECO:0000313" key="4">
    <source>
        <dbReference type="Proteomes" id="UP001187192"/>
    </source>
</evidence>
<accession>A0AA88DWG4</accession>
<keyword evidence="4" id="KW-1185">Reference proteome</keyword>
<evidence type="ECO:0000256" key="2">
    <source>
        <dbReference type="SAM" id="MobiDB-lite"/>
    </source>
</evidence>
<dbReference type="Proteomes" id="UP001187192">
    <property type="component" value="Unassembled WGS sequence"/>
</dbReference>
<feature type="compositionally biased region" description="Low complexity" evidence="2">
    <location>
        <begin position="98"/>
        <end position="116"/>
    </location>
</feature>
<name>A0AA88DWG4_FICCA</name>
<sequence>MVKTSKSKPSDPKSSSLNLPLARQGKIVLKMKKHTRETSKNDISADSNPVVVDDESTDFVGSQMSKLLRTKKKRNKHSKLHTPLAPELQTIFEGVEEGVVSSTGSPSDSTSSIPKSFDPSVGAQRQSLDLSAQTISPTKAVSPVLADPPTPSVPSTRTNPPTSSVPSMETTPAYPIRFPLPFFDNPTLPDPIPYSQPIYECPPSIASGLSSIPHPTFRQPINSKNEDWTSYLNPSEISTIKELAKRAAEEKNKQAEQDSMSDPSVMGVCYQLLASTDAENSASEILLENMRQAFRQTDSSLCSQVEAFNLFRDTSTSELDSAFSTQRLEYKKKILDQLSQHTKSVQELQIQLSDLRKKNLALEKNNLDIEAAQADIQSSLDQERSKENIF</sequence>
<dbReference type="AlphaFoldDB" id="A0AA88DWG4"/>
<comment type="caution">
    <text evidence="3">The sequence shown here is derived from an EMBL/GenBank/DDBJ whole genome shotgun (WGS) entry which is preliminary data.</text>
</comment>
<feature type="region of interest" description="Disordered" evidence="2">
    <location>
        <begin position="1"/>
        <end position="25"/>
    </location>
</feature>